<keyword evidence="3" id="KW-1185">Reference proteome</keyword>
<feature type="domain" description="Carboxymuconolactone decarboxylase-like" evidence="1">
    <location>
        <begin position="37"/>
        <end position="113"/>
    </location>
</feature>
<dbReference type="RefSeq" id="WP_211336825.1">
    <property type="nucleotide sequence ID" value="NZ_JBEHHI010000002.1"/>
</dbReference>
<dbReference type="InterPro" id="IPR003779">
    <property type="entry name" value="CMD-like"/>
</dbReference>
<dbReference type="Proteomes" id="UP001560019">
    <property type="component" value="Unassembled WGS sequence"/>
</dbReference>
<proteinExistence type="predicted"/>
<dbReference type="SUPFAM" id="SSF69118">
    <property type="entry name" value="AhpD-like"/>
    <property type="match status" value="1"/>
</dbReference>
<accession>A0ABV3XTR5</accession>
<dbReference type="EMBL" id="JBEHHI010000002">
    <property type="protein sequence ID" value="MEX5728726.1"/>
    <property type="molecule type" value="Genomic_DNA"/>
</dbReference>
<dbReference type="Pfam" id="PF02627">
    <property type="entry name" value="CMD"/>
    <property type="match status" value="1"/>
</dbReference>
<comment type="caution">
    <text evidence="2">The sequence shown here is derived from an EMBL/GenBank/DDBJ whole genome shotgun (WGS) entry which is preliminary data.</text>
</comment>
<evidence type="ECO:0000259" key="1">
    <source>
        <dbReference type="Pfam" id="PF02627"/>
    </source>
</evidence>
<sequence length="125" mass="13644">MDVEEILEGYERMIGRVPPKVAARIDLMRERDPVALDRLETLRAQFLDPDTLDQKTVQLIAFAILLVQTSNAAGNHARAALRAGATPKELIDTVHIAFLFRGLAAANHAGEILADVFAATEQADP</sequence>
<gene>
    <name evidence="2" type="ORF">Ga0609869_002079</name>
</gene>
<evidence type="ECO:0000313" key="2">
    <source>
        <dbReference type="EMBL" id="MEX5728726.1"/>
    </source>
</evidence>
<organism evidence="2 3">
    <name type="scientific">Rhodovulum iodosum</name>
    <dbReference type="NCBI Taxonomy" id="68291"/>
    <lineage>
        <taxon>Bacteria</taxon>
        <taxon>Pseudomonadati</taxon>
        <taxon>Pseudomonadota</taxon>
        <taxon>Alphaproteobacteria</taxon>
        <taxon>Rhodobacterales</taxon>
        <taxon>Paracoccaceae</taxon>
        <taxon>Rhodovulum</taxon>
    </lineage>
</organism>
<dbReference type="Gene3D" id="1.20.1290.10">
    <property type="entry name" value="AhpD-like"/>
    <property type="match status" value="1"/>
</dbReference>
<protein>
    <submittedName>
        <fullName evidence="2">Alkylhydroperoxidase/carboxymuconolactone decarboxylase family protein YurZ</fullName>
    </submittedName>
</protein>
<name>A0ABV3XTR5_9RHOB</name>
<dbReference type="InterPro" id="IPR029032">
    <property type="entry name" value="AhpD-like"/>
</dbReference>
<evidence type="ECO:0000313" key="3">
    <source>
        <dbReference type="Proteomes" id="UP001560019"/>
    </source>
</evidence>
<reference evidence="2 3" key="1">
    <citation type="submission" date="2024-06" db="EMBL/GenBank/DDBJ databases">
        <title>Genome of Rhodovulum iodosum, a marine photoferrotroph.</title>
        <authorList>
            <person name="Bianchini G."/>
            <person name="Nikeleit V."/>
            <person name="Kappler A."/>
            <person name="Bryce C."/>
            <person name="Sanchez-Baracaldo P."/>
        </authorList>
    </citation>
    <scope>NUCLEOTIDE SEQUENCE [LARGE SCALE GENOMIC DNA]</scope>
    <source>
        <strain evidence="2 3">UT/N1</strain>
    </source>
</reference>